<accession>A0AA37HEN5</accession>
<keyword evidence="1" id="KW-0812">Transmembrane</keyword>
<keyword evidence="1" id="KW-1133">Transmembrane helix</keyword>
<gene>
    <name evidence="2" type="ORF">MPEAHAMD_3981</name>
</gene>
<keyword evidence="3" id="KW-1185">Reference proteome</keyword>
<name>A0AA37HEN5_9HYPH</name>
<organism evidence="2 3">
    <name type="scientific">Methylobacterium frigidaeris</name>
    <dbReference type="NCBI Taxonomy" id="2038277"/>
    <lineage>
        <taxon>Bacteria</taxon>
        <taxon>Pseudomonadati</taxon>
        <taxon>Pseudomonadota</taxon>
        <taxon>Alphaproteobacteria</taxon>
        <taxon>Hyphomicrobiales</taxon>
        <taxon>Methylobacteriaceae</taxon>
        <taxon>Methylobacterium</taxon>
    </lineage>
</organism>
<reference evidence="2" key="2">
    <citation type="submission" date="2021-08" db="EMBL/GenBank/DDBJ databases">
        <authorList>
            <person name="Tani A."/>
            <person name="Ola A."/>
            <person name="Ogura Y."/>
            <person name="Katsura K."/>
            <person name="Hayashi T."/>
        </authorList>
    </citation>
    <scope>NUCLEOTIDE SEQUENCE</scope>
    <source>
        <strain evidence="2">JCM 32048</strain>
    </source>
</reference>
<dbReference type="Proteomes" id="UP001055286">
    <property type="component" value="Unassembled WGS sequence"/>
</dbReference>
<keyword evidence="1" id="KW-0472">Membrane</keyword>
<dbReference type="AlphaFoldDB" id="A0AA37HEN5"/>
<protein>
    <submittedName>
        <fullName evidence="2">Uncharacterized protein</fullName>
    </submittedName>
</protein>
<dbReference type="EMBL" id="BPQJ01000019">
    <property type="protein sequence ID" value="GJD63810.1"/>
    <property type="molecule type" value="Genomic_DNA"/>
</dbReference>
<evidence type="ECO:0000313" key="3">
    <source>
        <dbReference type="Proteomes" id="UP001055286"/>
    </source>
</evidence>
<evidence type="ECO:0000256" key="1">
    <source>
        <dbReference type="SAM" id="Phobius"/>
    </source>
</evidence>
<sequence>MSVSAHFVRPIYPQAVIVSLAGYLAAAVMCADRRAAGR</sequence>
<feature type="transmembrane region" description="Helical" evidence="1">
    <location>
        <begin position="12"/>
        <end position="31"/>
    </location>
</feature>
<comment type="caution">
    <text evidence="2">The sequence shown here is derived from an EMBL/GenBank/DDBJ whole genome shotgun (WGS) entry which is preliminary data.</text>
</comment>
<proteinExistence type="predicted"/>
<evidence type="ECO:0000313" key="2">
    <source>
        <dbReference type="EMBL" id="GJD63810.1"/>
    </source>
</evidence>
<reference evidence="2" key="1">
    <citation type="journal article" date="2016" name="Front. Microbiol.">
        <title>Genome Sequence of the Piezophilic, Mesophilic Sulfate-Reducing Bacterium Desulfovibrio indicus J2T.</title>
        <authorList>
            <person name="Cao J."/>
            <person name="Maignien L."/>
            <person name="Shao Z."/>
            <person name="Alain K."/>
            <person name="Jebbar M."/>
        </authorList>
    </citation>
    <scope>NUCLEOTIDE SEQUENCE</scope>
    <source>
        <strain evidence="2">JCM 32048</strain>
    </source>
</reference>